<protein>
    <submittedName>
        <fullName evidence="2">15226_t:CDS:1</fullName>
    </submittedName>
</protein>
<comment type="caution">
    <text evidence="2">The sequence shown here is derived from an EMBL/GenBank/DDBJ whole genome shotgun (WGS) entry which is preliminary data.</text>
</comment>
<evidence type="ECO:0000256" key="1">
    <source>
        <dbReference type="SAM" id="SignalP"/>
    </source>
</evidence>
<dbReference type="AlphaFoldDB" id="A0A9N9E2S1"/>
<dbReference type="Proteomes" id="UP000789759">
    <property type="component" value="Unassembled WGS sequence"/>
</dbReference>
<proteinExistence type="predicted"/>
<dbReference type="EMBL" id="CAJVQA010007797">
    <property type="protein sequence ID" value="CAG8662003.1"/>
    <property type="molecule type" value="Genomic_DNA"/>
</dbReference>
<feature type="signal peptide" evidence="1">
    <location>
        <begin position="1"/>
        <end position="24"/>
    </location>
</feature>
<keyword evidence="1" id="KW-0732">Signal</keyword>
<name>A0A9N9E2S1_9GLOM</name>
<evidence type="ECO:0000313" key="3">
    <source>
        <dbReference type="Proteomes" id="UP000789759"/>
    </source>
</evidence>
<evidence type="ECO:0000313" key="2">
    <source>
        <dbReference type="EMBL" id="CAG8662003.1"/>
    </source>
</evidence>
<keyword evidence="3" id="KW-1185">Reference proteome</keyword>
<sequence>MKFNKSFYFLVLVICLIFAASTHAAPVPGDKDDKKESITIGKITAKEDEKKETFTITVAFSTKNAPKEDKLNAKLEACSDGGKVKDPSKKIVDADDKKVTFKVTVKDGKSAKFKVTLEDEDEEITATKTFTVKEGKEDCDEDKD</sequence>
<dbReference type="OrthoDB" id="2430086at2759"/>
<feature type="chain" id="PRO_5040499549" evidence="1">
    <location>
        <begin position="25"/>
        <end position="144"/>
    </location>
</feature>
<gene>
    <name evidence="2" type="ORF">CPELLU_LOCUS9845</name>
</gene>
<accession>A0A9N9E2S1</accession>
<reference evidence="2" key="1">
    <citation type="submission" date="2021-06" db="EMBL/GenBank/DDBJ databases">
        <authorList>
            <person name="Kallberg Y."/>
            <person name="Tangrot J."/>
            <person name="Rosling A."/>
        </authorList>
    </citation>
    <scope>NUCLEOTIDE SEQUENCE</scope>
    <source>
        <strain evidence="2">FL966</strain>
    </source>
</reference>
<organism evidence="2 3">
    <name type="scientific">Cetraspora pellucida</name>
    <dbReference type="NCBI Taxonomy" id="1433469"/>
    <lineage>
        <taxon>Eukaryota</taxon>
        <taxon>Fungi</taxon>
        <taxon>Fungi incertae sedis</taxon>
        <taxon>Mucoromycota</taxon>
        <taxon>Glomeromycotina</taxon>
        <taxon>Glomeromycetes</taxon>
        <taxon>Diversisporales</taxon>
        <taxon>Gigasporaceae</taxon>
        <taxon>Cetraspora</taxon>
    </lineage>
</organism>